<sequence length="116" mass="13360">MAVQTNLSQSIIRQQIEQKPPAYILQSWHREQTDLYDDYLLSQTFLIAPDTNIPSSTLRQRIQNIYDERARSLIAVVHCDPWTKEETSNATRTKTASTSTKDLPTNVDVMRSHTIL</sequence>
<gene>
    <name evidence="2" type="ORF">OKA104_LOCUS7219</name>
    <name evidence="1" type="ORF">VCS650_LOCUS16895</name>
</gene>
<dbReference type="AlphaFoldDB" id="A0A818NUK5"/>
<protein>
    <submittedName>
        <fullName evidence="2">Uncharacterized protein</fullName>
    </submittedName>
</protein>
<accession>A0A818NUK5</accession>
<dbReference type="Proteomes" id="UP000663881">
    <property type="component" value="Unassembled WGS sequence"/>
</dbReference>
<dbReference type="EMBL" id="CAJNON010000153">
    <property type="protein sequence ID" value="CAF1041509.1"/>
    <property type="molecule type" value="Genomic_DNA"/>
</dbReference>
<comment type="caution">
    <text evidence="2">The sequence shown here is derived from an EMBL/GenBank/DDBJ whole genome shotgun (WGS) entry which is preliminary data.</text>
</comment>
<evidence type="ECO:0000313" key="2">
    <source>
        <dbReference type="EMBL" id="CAF3612973.1"/>
    </source>
</evidence>
<proteinExistence type="predicted"/>
<reference evidence="2" key="1">
    <citation type="submission" date="2021-02" db="EMBL/GenBank/DDBJ databases">
        <authorList>
            <person name="Nowell W R."/>
        </authorList>
    </citation>
    <scope>NUCLEOTIDE SEQUENCE</scope>
</reference>
<organism evidence="2 3">
    <name type="scientific">Adineta steineri</name>
    <dbReference type="NCBI Taxonomy" id="433720"/>
    <lineage>
        <taxon>Eukaryota</taxon>
        <taxon>Metazoa</taxon>
        <taxon>Spiralia</taxon>
        <taxon>Gnathifera</taxon>
        <taxon>Rotifera</taxon>
        <taxon>Eurotatoria</taxon>
        <taxon>Bdelloidea</taxon>
        <taxon>Adinetida</taxon>
        <taxon>Adinetidae</taxon>
        <taxon>Adineta</taxon>
    </lineage>
</organism>
<dbReference type="EMBL" id="CAJOAY010000274">
    <property type="protein sequence ID" value="CAF3612973.1"/>
    <property type="molecule type" value="Genomic_DNA"/>
</dbReference>
<dbReference type="OrthoDB" id="10012104at2759"/>
<name>A0A818NUK5_9BILA</name>
<evidence type="ECO:0000313" key="3">
    <source>
        <dbReference type="Proteomes" id="UP000663881"/>
    </source>
</evidence>
<dbReference type="Proteomes" id="UP000663891">
    <property type="component" value="Unassembled WGS sequence"/>
</dbReference>
<evidence type="ECO:0000313" key="1">
    <source>
        <dbReference type="EMBL" id="CAF1041509.1"/>
    </source>
</evidence>